<feature type="transmembrane region" description="Helical" evidence="6">
    <location>
        <begin position="35"/>
        <end position="54"/>
    </location>
</feature>
<dbReference type="PANTHER" id="PTHR21716:SF66">
    <property type="entry name" value="TRANSPORT PROTEIN SLL0063-RELATED"/>
    <property type="match status" value="1"/>
</dbReference>
<evidence type="ECO:0000256" key="5">
    <source>
        <dbReference type="ARBA" id="ARBA00023136"/>
    </source>
</evidence>
<name>A0A3N6RK68_9CYAN</name>
<feature type="transmembrane region" description="Helical" evidence="6">
    <location>
        <begin position="304"/>
        <end position="330"/>
    </location>
</feature>
<sequence length="354" mass="39934">MLNLLNKRLLWYLALPIIVINGWALLQIFQYFGRIITIAVSATLLSFLLDYPVLFLEKHKVKRPRAVILVFLVALVIILVLGVILIPLLLEQLTGFIEKFPSWLASGNQQLESFDQWAYKRKLPINLTLWTNQFTESLSSQLQDITGDIISFIVNTLGRIFDILITIIITFYLMLHGDRLWDGIFNWLPNHLEIHVRKSLRQNFQNYFIGQATLACLMGVAMTIGLLFLGTPFGLLFGIGIGLMTLIPFGTALGVTLVSLLITLEDFWLGIKVLIVIVLIEQAIENFVAPRILGGFTGLNPVWILVSLLVGAQVWGILGLLIALPIAGFVKNTVNYLRYYSEFGVAESRYENKN</sequence>
<evidence type="ECO:0000256" key="3">
    <source>
        <dbReference type="ARBA" id="ARBA00022692"/>
    </source>
</evidence>
<dbReference type="GO" id="GO:0016020">
    <property type="term" value="C:membrane"/>
    <property type="evidence" value="ECO:0007669"/>
    <property type="project" value="UniProtKB-SubCell"/>
</dbReference>
<evidence type="ECO:0000313" key="8">
    <source>
        <dbReference type="Proteomes" id="UP000269154"/>
    </source>
</evidence>
<dbReference type="Pfam" id="PF01594">
    <property type="entry name" value="AI-2E_transport"/>
    <property type="match status" value="1"/>
</dbReference>
<dbReference type="RefSeq" id="WP_124144463.1">
    <property type="nucleotide sequence ID" value="NZ_CAWOKI010000020.1"/>
</dbReference>
<dbReference type="EMBL" id="RCBY01000127">
    <property type="protein sequence ID" value="RQH35552.1"/>
    <property type="molecule type" value="Genomic_DNA"/>
</dbReference>
<dbReference type="PANTHER" id="PTHR21716">
    <property type="entry name" value="TRANSMEMBRANE PROTEIN"/>
    <property type="match status" value="1"/>
</dbReference>
<keyword evidence="8" id="KW-1185">Reference proteome</keyword>
<evidence type="ECO:0000313" key="7">
    <source>
        <dbReference type="EMBL" id="RQH35552.1"/>
    </source>
</evidence>
<feature type="transmembrane region" description="Helical" evidence="6">
    <location>
        <begin position="66"/>
        <end position="90"/>
    </location>
</feature>
<keyword evidence="5 6" id="KW-0472">Membrane</keyword>
<protein>
    <submittedName>
        <fullName evidence="7">AI-2E family transporter</fullName>
    </submittedName>
</protein>
<accession>A0A3N6RK68</accession>
<evidence type="ECO:0000256" key="1">
    <source>
        <dbReference type="ARBA" id="ARBA00004141"/>
    </source>
</evidence>
<feature type="transmembrane region" description="Helical" evidence="6">
    <location>
        <begin position="9"/>
        <end position="29"/>
    </location>
</feature>
<organism evidence="7 8">
    <name type="scientific">Okeania hirsuta</name>
    <dbReference type="NCBI Taxonomy" id="1458930"/>
    <lineage>
        <taxon>Bacteria</taxon>
        <taxon>Bacillati</taxon>
        <taxon>Cyanobacteriota</taxon>
        <taxon>Cyanophyceae</taxon>
        <taxon>Oscillatoriophycideae</taxon>
        <taxon>Oscillatoriales</taxon>
        <taxon>Microcoleaceae</taxon>
        <taxon>Okeania</taxon>
    </lineage>
</organism>
<feature type="transmembrane region" description="Helical" evidence="6">
    <location>
        <begin position="149"/>
        <end position="175"/>
    </location>
</feature>
<evidence type="ECO:0000256" key="2">
    <source>
        <dbReference type="ARBA" id="ARBA00009773"/>
    </source>
</evidence>
<dbReference type="AlphaFoldDB" id="A0A3N6RK68"/>
<evidence type="ECO:0000256" key="6">
    <source>
        <dbReference type="SAM" id="Phobius"/>
    </source>
</evidence>
<feature type="transmembrane region" description="Helical" evidence="6">
    <location>
        <begin position="235"/>
        <end position="260"/>
    </location>
</feature>
<comment type="similarity">
    <text evidence="2">Belongs to the autoinducer-2 exporter (AI-2E) (TC 2.A.86) family.</text>
</comment>
<dbReference type="OrthoDB" id="464097at2"/>
<dbReference type="InterPro" id="IPR002549">
    <property type="entry name" value="AI-2E-like"/>
</dbReference>
<dbReference type="GO" id="GO:0055085">
    <property type="term" value="P:transmembrane transport"/>
    <property type="evidence" value="ECO:0007669"/>
    <property type="project" value="TreeGrafter"/>
</dbReference>
<reference evidence="7 8" key="1">
    <citation type="journal article" date="2018" name="ACS Chem. Biol.">
        <title>Ketoreductase domain dysfunction expands chemodiversity: malyngamide biosynthesis in the cyanobacterium Okeania hirsuta.</title>
        <authorList>
            <person name="Moss N.A."/>
            <person name="Leao T."/>
            <person name="Rankin M."/>
            <person name="McCullough T.M."/>
            <person name="Qu P."/>
            <person name="Korobeynikov A."/>
            <person name="Smith J.L."/>
            <person name="Gerwick L."/>
            <person name="Gerwick W.H."/>
        </authorList>
    </citation>
    <scope>NUCLEOTIDE SEQUENCE [LARGE SCALE GENOMIC DNA]</scope>
    <source>
        <strain evidence="7 8">PAB10Feb10-1</strain>
    </source>
</reference>
<comment type="caution">
    <text evidence="7">The sequence shown here is derived from an EMBL/GenBank/DDBJ whole genome shotgun (WGS) entry which is preliminary data.</text>
</comment>
<feature type="transmembrane region" description="Helical" evidence="6">
    <location>
        <begin position="207"/>
        <end position="229"/>
    </location>
</feature>
<gene>
    <name evidence="7" type="ORF">D5R40_20165</name>
</gene>
<comment type="subcellular location">
    <subcellularLocation>
        <location evidence="1">Membrane</location>
        <topology evidence="1">Multi-pass membrane protein</topology>
    </subcellularLocation>
</comment>
<dbReference type="Proteomes" id="UP000269154">
    <property type="component" value="Unassembled WGS sequence"/>
</dbReference>
<evidence type="ECO:0000256" key="4">
    <source>
        <dbReference type="ARBA" id="ARBA00022989"/>
    </source>
</evidence>
<proteinExistence type="inferred from homology"/>
<keyword evidence="4 6" id="KW-1133">Transmembrane helix</keyword>
<keyword evidence="3 6" id="KW-0812">Transmembrane</keyword>
<feature type="transmembrane region" description="Helical" evidence="6">
    <location>
        <begin position="267"/>
        <end position="284"/>
    </location>
</feature>